<dbReference type="PROSITE" id="PS50097">
    <property type="entry name" value="BTB"/>
    <property type="match status" value="2"/>
</dbReference>
<dbReference type="SUPFAM" id="SSF48403">
    <property type="entry name" value="Ankyrin repeat"/>
    <property type="match status" value="1"/>
</dbReference>
<dbReference type="CDD" id="cd18497">
    <property type="entry name" value="BACK_ABTB1_BPOZ"/>
    <property type="match status" value="1"/>
</dbReference>
<dbReference type="GO" id="GO:0000151">
    <property type="term" value="C:ubiquitin ligase complex"/>
    <property type="evidence" value="ECO:0007669"/>
    <property type="project" value="TreeGrafter"/>
</dbReference>
<keyword evidence="6" id="KW-1185">Reference proteome</keyword>
<dbReference type="Pfam" id="PF13637">
    <property type="entry name" value="Ank_4"/>
    <property type="match status" value="1"/>
</dbReference>
<evidence type="ECO:0000256" key="1">
    <source>
        <dbReference type="ARBA" id="ARBA00022737"/>
    </source>
</evidence>
<dbReference type="PROSITE" id="PS50088">
    <property type="entry name" value="ANK_REPEAT"/>
    <property type="match status" value="1"/>
</dbReference>
<dbReference type="SUPFAM" id="SSF54695">
    <property type="entry name" value="POZ domain"/>
    <property type="match status" value="2"/>
</dbReference>
<comment type="caution">
    <text evidence="5">The sequence shown here is derived from an EMBL/GenBank/DDBJ whole genome shotgun (WGS) entry which is preliminary data.</text>
</comment>
<dbReference type="Gene3D" id="1.25.40.20">
    <property type="entry name" value="Ankyrin repeat-containing domain"/>
    <property type="match status" value="1"/>
</dbReference>
<name>A0AAD5K567_9FUNG</name>
<reference evidence="5" key="1">
    <citation type="journal article" date="2022" name="IScience">
        <title>Evolution of zygomycete secretomes and the origins of terrestrial fungal ecologies.</title>
        <authorList>
            <person name="Chang Y."/>
            <person name="Wang Y."/>
            <person name="Mondo S."/>
            <person name="Ahrendt S."/>
            <person name="Andreopoulos W."/>
            <person name="Barry K."/>
            <person name="Beard J."/>
            <person name="Benny G.L."/>
            <person name="Blankenship S."/>
            <person name="Bonito G."/>
            <person name="Cuomo C."/>
            <person name="Desiro A."/>
            <person name="Gervers K.A."/>
            <person name="Hundley H."/>
            <person name="Kuo A."/>
            <person name="LaButti K."/>
            <person name="Lang B.F."/>
            <person name="Lipzen A."/>
            <person name="O'Donnell K."/>
            <person name="Pangilinan J."/>
            <person name="Reynolds N."/>
            <person name="Sandor L."/>
            <person name="Smith M.E."/>
            <person name="Tsang A."/>
            <person name="Grigoriev I.V."/>
            <person name="Stajich J.E."/>
            <person name="Spatafora J.W."/>
        </authorList>
    </citation>
    <scope>NUCLEOTIDE SEQUENCE</scope>
    <source>
        <strain evidence="5">RSA 2281</strain>
    </source>
</reference>
<dbReference type="SMART" id="SM00225">
    <property type="entry name" value="BTB"/>
    <property type="match status" value="2"/>
</dbReference>
<dbReference type="AlphaFoldDB" id="A0AAD5K567"/>
<evidence type="ECO:0000259" key="4">
    <source>
        <dbReference type="PROSITE" id="PS50097"/>
    </source>
</evidence>
<feature type="domain" description="BTB" evidence="4">
    <location>
        <begin position="338"/>
        <end position="429"/>
    </location>
</feature>
<keyword evidence="1" id="KW-0677">Repeat</keyword>
<dbReference type="InterPro" id="IPR011333">
    <property type="entry name" value="SKP1/BTB/POZ_sf"/>
</dbReference>
<evidence type="ECO:0000313" key="6">
    <source>
        <dbReference type="Proteomes" id="UP001209540"/>
    </source>
</evidence>
<dbReference type="Gene3D" id="3.30.710.10">
    <property type="entry name" value="Potassium Channel Kv1.1, Chain A"/>
    <property type="match status" value="2"/>
</dbReference>
<evidence type="ECO:0000256" key="2">
    <source>
        <dbReference type="ARBA" id="ARBA00023043"/>
    </source>
</evidence>
<dbReference type="EMBL" id="JAIXMP010000022">
    <property type="protein sequence ID" value="KAI9255671.1"/>
    <property type="molecule type" value="Genomic_DNA"/>
</dbReference>
<accession>A0AAD5K567</accession>
<gene>
    <name evidence="5" type="ORF">BDA99DRAFT_517346</name>
</gene>
<protein>
    <recommendedName>
        <fullName evidence="4">BTB domain-containing protein</fullName>
    </recommendedName>
</protein>
<feature type="domain" description="BTB" evidence="4">
    <location>
        <begin position="158"/>
        <end position="239"/>
    </location>
</feature>
<keyword evidence="2 3" id="KW-0040">ANK repeat</keyword>
<dbReference type="GO" id="GO:0005737">
    <property type="term" value="C:cytoplasm"/>
    <property type="evidence" value="ECO:0007669"/>
    <property type="project" value="TreeGrafter"/>
</dbReference>
<dbReference type="InterPro" id="IPR002110">
    <property type="entry name" value="Ankyrin_rpt"/>
</dbReference>
<dbReference type="InterPro" id="IPR044515">
    <property type="entry name" value="ABTB1"/>
</dbReference>
<evidence type="ECO:0000313" key="5">
    <source>
        <dbReference type="EMBL" id="KAI9255671.1"/>
    </source>
</evidence>
<dbReference type="Pfam" id="PF00651">
    <property type="entry name" value="BTB"/>
    <property type="match status" value="2"/>
</dbReference>
<dbReference type="SMART" id="SM00248">
    <property type="entry name" value="ANK"/>
    <property type="match status" value="1"/>
</dbReference>
<sequence>MGRKRTVATKSQIMKLASEEANRAVDESTQEWLENAPTLVANSANLFDELCDAAKRGDLEKTESLVRNFGAPIDVVDSWQCSPLYYACLCGHYEVVKFLLENGAQCDPKTFTGERCLYGALNDKIRRLLRSYKFSKAINENQPYFQFLTQLYDDNTYDDFTFMIRRSGTAMAEIMNDGAIDEFPVQRFVIAARSNYFRTQLLGRWQGDDKTKLSSKLVDPTAFEAILRYLYTGQLHDVERDVLENMVFVCKHLEMPELQERCEHLLQVDPSEEKEKNANRAQDVKEMAKIRSDYEAFLQTMLGCAYFIDKRNEQGDYIAGEPLLEDETKAAPPEAAFADIGILLQGVLFLCHKACLCRSEYFNIMLHDAFSESDVELSTIRYGHHGRGEQGEEQEVVLKLPLIEVHDIMPESFQYVLEYLYTDRCTIPLEEAYDIMLTADMLMLDRLKSIAAITLTSLKEPSIDIYELIRTAIELNVDRLEQWCIKYFADHLDDYISKPEFQQLIRQSARSIVGRQETDSIPLIDDLRYFLGKKYYIFEEELNPEGKVSEDYRDDWTDLESLYNEKLDMLDRVLESLGLEA</sequence>
<organism evidence="5 6">
    <name type="scientific">Phascolomyces articulosus</name>
    <dbReference type="NCBI Taxonomy" id="60185"/>
    <lineage>
        <taxon>Eukaryota</taxon>
        <taxon>Fungi</taxon>
        <taxon>Fungi incertae sedis</taxon>
        <taxon>Mucoromycota</taxon>
        <taxon>Mucoromycotina</taxon>
        <taxon>Mucoromycetes</taxon>
        <taxon>Mucorales</taxon>
        <taxon>Lichtheimiaceae</taxon>
        <taxon>Phascolomyces</taxon>
    </lineage>
</organism>
<dbReference type="PROSITE" id="PS50297">
    <property type="entry name" value="ANK_REP_REGION"/>
    <property type="match status" value="1"/>
</dbReference>
<dbReference type="InterPro" id="IPR036770">
    <property type="entry name" value="Ankyrin_rpt-contain_sf"/>
</dbReference>
<dbReference type="PANTHER" id="PTHR46231:SF1">
    <property type="entry name" value="ANKYRIN REPEAT AND BTB_POZ DOMAIN-CONTAINING PROTEIN 1"/>
    <property type="match status" value="1"/>
</dbReference>
<dbReference type="InterPro" id="IPR000210">
    <property type="entry name" value="BTB/POZ_dom"/>
</dbReference>
<feature type="repeat" description="ANK" evidence="3">
    <location>
        <begin position="82"/>
        <end position="111"/>
    </location>
</feature>
<evidence type="ECO:0000256" key="3">
    <source>
        <dbReference type="PROSITE-ProRule" id="PRU00023"/>
    </source>
</evidence>
<dbReference type="Proteomes" id="UP001209540">
    <property type="component" value="Unassembled WGS sequence"/>
</dbReference>
<dbReference type="PANTHER" id="PTHR46231">
    <property type="entry name" value="ANKYRIN REPEAT AND BTB/POZ DOMAIN-CONTAINING PROTEIN 1"/>
    <property type="match status" value="1"/>
</dbReference>
<reference evidence="5" key="2">
    <citation type="submission" date="2023-02" db="EMBL/GenBank/DDBJ databases">
        <authorList>
            <consortium name="DOE Joint Genome Institute"/>
            <person name="Mondo S.J."/>
            <person name="Chang Y."/>
            <person name="Wang Y."/>
            <person name="Ahrendt S."/>
            <person name="Andreopoulos W."/>
            <person name="Barry K."/>
            <person name="Beard J."/>
            <person name="Benny G.L."/>
            <person name="Blankenship S."/>
            <person name="Bonito G."/>
            <person name="Cuomo C."/>
            <person name="Desiro A."/>
            <person name="Gervers K.A."/>
            <person name="Hundley H."/>
            <person name="Kuo A."/>
            <person name="LaButti K."/>
            <person name="Lang B.F."/>
            <person name="Lipzen A."/>
            <person name="O'Donnell K."/>
            <person name="Pangilinan J."/>
            <person name="Reynolds N."/>
            <person name="Sandor L."/>
            <person name="Smith M.W."/>
            <person name="Tsang A."/>
            <person name="Grigoriev I.V."/>
            <person name="Stajich J.E."/>
            <person name="Spatafora J.W."/>
        </authorList>
    </citation>
    <scope>NUCLEOTIDE SEQUENCE</scope>
    <source>
        <strain evidence="5">RSA 2281</strain>
    </source>
</reference>
<proteinExistence type="predicted"/>